<evidence type="ECO:0000259" key="1">
    <source>
        <dbReference type="PROSITE" id="PS50181"/>
    </source>
</evidence>
<dbReference type="PROSITE" id="PS50181">
    <property type="entry name" value="FBOX"/>
    <property type="match status" value="1"/>
</dbReference>
<name>A0A5N6TR67_ASPAV</name>
<feature type="domain" description="F-box" evidence="1">
    <location>
        <begin position="22"/>
        <end position="73"/>
    </location>
</feature>
<sequence>MTPFTRVRSIKAKFTKRRPPPNLKIWTLPAPILLHIISHLDLPDFQALRLTTRALNTRIKTLEPAIAHTYYVVRRSELSFIAELFPPPPPLYGADDRPEYSLAYLADLTTCWRTCLRLSFYLAEHVVLRGTHHVMTLLCDAVRALMAPCITYSSETWLAALLTQSTLEKVVELFAAAARDGNGRDQRMEFLWSLREVVGCCGEVKLERVWFCAARREICRRGAIPHFSGLSSTLGTGDVRCEFCE</sequence>
<accession>A0A5N6TR67</accession>
<dbReference type="Proteomes" id="UP000325780">
    <property type="component" value="Unassembled WGS sequence"/>
</dbReference>
<keyword evidence="3" id="KW-1185">Reference proteome</keyword>
<organism evidence="2 3">
    <name type="scientific">Aspergillus avenaceus</name>
    <dbReference type="NCBI Taxonomy" id="36643"/>
    <lineage>
        <taxon>Eukaryota</taxon>
        <taxon>Fungi</taxon>
        <taxon>Dikarya</taxon>
        <taxon>Ascomycota</taxon>
        <taxon>Pezizomycotina</taxon>
        <taxon>Eurotiomycetes</taxon>
        <taxon>Eurotiomycetidae</taxon>
        <taxon>Eurotiales</taxon>
        <taxon>Aspergillaceae</taxon>
        <taxon>Aspergillus</taxon>
        <taxon>Aspergillus subgen. Circumdati</taxon>
    </lineage>
</organism>
<dbReference type="SUPFAM" id="SSF81383">
    <property type="entry name" value="F-box domain"/>
    <property type="match status" value="1"/>
</dbReference>
<dbReference type="InterPro" id="IPR036047">
    <property type="entry name" value="F-box-like_dom_sf"/>
</dbReference>
<reference evidence="2 3" key="1">
    <citation type="submission" date="2019-04" db="EMBL/GenBank/DDBJ databases">
        <title>Friends and foes A comparative genomics study of 23 Aspergillus species from section Flavi.</title>
        <authorList>
            <consortium name="DOE Joint Genome Institute"/>
            <person name="Kjaerbolling I."/>
            <person name="Vesth T."/>
            <person name="Frisvad J.C."/>
            <person name="Nybo J.L."/>
            <person name="Theobald S."/>
            <person name="Kildgaard S."/>
            <person name="Isbrandt T."/>
            <person name="Kuo A."/>
            <person name="Sato A."/>
            <person name="Lyhne E.K."/>
            <person name="Kogle M.E."/>
            <person name="Wiebenga A."/>
            <person name="Kun R.S."/>
            <person name="Lubbers R.J."/>
            <person name="Makela M.R."/>
            <person name="Barry K."/>
            <person name="Chovatia M."/>
            <person name="Clum A."/>
            <person name="Daum C."/>
            <person name="Haridas S."/>
            <person name="He G."/>
            <person name="LaButti K."/>
            <person name="Lipzen A."/>
            <person name="Mondo S."/>
            <person name="Riley R."/>
            <person name="Salamov A."/>
            <person name="Simmons B.A."/>
            <person name="Magnuson J.K."/>
            <person name="Henrissat B."/>
            <person name="Mortensen U.H."/>
            <person name="Larsen T.O."/>
            <person name="Devries R.P."/>
            <person name="Grigoriev I.V."/>
            <person name="Machida M."/>
            <person name="Baker S.E."/>
            <person name="Andersen M.R."/>
        </authorList>
    </citation>
    <scope>NUCLEOTIDE SEQUENCE [LARGE SCALE GENOMIC DNA]</scope>
    <source>
        <strain evidence="2 3">IBT 18842</strain>
    </source>
</reference>
<dbReference type="OrthoDB" id="4467576at2759"/>
<gene>
    <name evidence="2" type="ORF">BDV25DRAFT_141436</name>
</gene>
<protein>
    <recommendedName>
        <fullName evidence="1">F-box domain-containing protein</fullName>
    </recommendedName>
</protein>
<evidence type="ECO:0000313" key="2">
    <source>
        <dbReference type="EMBL" id="KAE8148790.1"/>
    </source>
</evidence>
<dbReference type="InterPro" id="IPR001810">
    <property type="entry name" value="F-box_dom"/>
</dbReference>
<evidence type="ECO:0000313" key="3">
    <source>
        <dbReference type="Proteomes" id="UP000325780"/>
    </source>
</evidence>
<dbReference type="AlphaFoldDB" id="A0A5N6TR67"/>
<dbReference type="EMBL" id="ML742146">
    <property type="protein sequence ID" value="KAE8148790.1"/>
    <property type="molecule type" value="Genomic_DNA"/>
</dbReference>
<proteinExistence type="predicted"/>
<dbReference type="Pfam" id="PF00646">
    <property type="entry name" value="F-box"/>
    <property type="match status" value="1"/>
</dbReference>